<dbReference type="PANTHER" id="PTHR34069">
    <property type="entry name" value="3-OXOACYL-[ACYL-CARRIER-PROTEIN] SYNTHASE 3"/>
    <property type="match status" value="1"/>
</dbReference>
<protein>
    <submittedName>
        <fullName evidence="6">3-oxoacyl-ACP synthase</fullName>
    </submittedName>
    <submittedName>
        <fullName evidence="7">3-oxoacyl-[acyl-carrier-protein] synthase-3</fullName>
        <ecNumber evidence="7">2.3.1.180</ecNumber>
    </submittedName>
</protein>
<proteinExistence type="predicted"/>
<dbReference type="RefSeq" id="WP_173313072.1">
    <property type="nucleotide sequence ID" value="NZ_BAAAUE010000007.1"/>
</dbReference>
<sequence>MTVFSRIREVVVHIPDGRQSGQEIEERLRAQNPHLLVVPGVLDRMYGLEERCVAPADTWPSDLAAAAAGQVLDRAGLAADAVDLLIFASVCSDMEEPATSHIVAAKLGVTAPVFDVRNACNGVLNALQLADALIRDGQYERVLVVTGETVSRLSCWDAPDRWNLALSLPGLTMGDMGAALLMEASATPGVLGTHFVANSAGWQAATLVNPFFGDGRPATLRVDSDALLASFAEMVAVGLEALHSMGVKVDDLAAVCVHQASVAFTETFCDALGIPADKVISTFPRYGNVATASLPLQLAESVDSGRLRDNDLVALFGLASGASAGLALIQW</sequence>
<name>A0A7J0C4V3_9ACTN</name>
<dbReference type="EC" id="2.3.1.180" evidence="7"/>
<evidence type="ECO:0000259" key="5">
    <source>
        <dbReference type="Pfam" id="PF08545"/>
    </source>
</evidence>
<accession>A0A7J0C4V3</accession>
<feature type="domain" description="Beta-ketoacyl-[acyl-carrier-protein] synthase III N-terminal" evidence="5">
    <location>
        <begin position="114"/>
        <end position="198"/>
    </location>
</feature>
<dbReference type="GO" id="GO:0033818">
    <property type="term" value="F:beta-ketoacyl-acyl-carrier-protein synthase III activity"/>
    <property type="evidence" value="ECO:0007669"/>
    <property type="project" value="UniProtKB-EC"/>
</dbReference>
<reference evidence="6 8" key="1">
    <citation type="submission" date="2020-05" db="EMBL/GenBank/DDBJ databases">
        <title>Whole genome shotgun sequence of Streptomyces fulvorobeus NBRC 15897.</title>
        <authorList>
            <person name="Komaki H."/>
            <person name="Tamura T."/>
        </authorList>
    </citation>
    <scope>NUCLEOTIDE SEQUENCE [LARGE SCALE GENOMIC DNA]</scope>
    <source>
        <strain evidence="6 8">NBRC 15897</strain>
    </source>
</reference>
<reference evidence="7 9" key="2">
    <citation type="submission" date="2020-07" db="EMBL/GenBank/DDBJ databases">
        <title>Sequencing the genomes of 1000 actinobacteria strains.</title>
        <authorList>
            <person name="Klenk H.-P."/>
        </authorList>
    </citation>
    <scope>NUCLEOTIDE SEQUENCE [LARGE SCALE GENOMIC DNA]</scope>
    <source>
        <strain evidence="7 9">DSM 41455</strain>
    </source>
</reference>
<dbReference type="Proteomes" id="UP000530403">
    <property type="component" value="Unassembled WGS sequence"/>
</dbReference>
<evidence type="ECO:0000256" key="2">
    <source>
        <dbReference type="ARBA" id="ARBA00022679"/>
    </source>
</evidence>
<keyword evidence="2 7" id="KW-0808">Transferase</keyword>
<dbReference type="GO" id="GO:0044550">
    <property type="term" value="P:secondary metabolite biosynthetic process"/>
    <property type="evidence" value="ECO:0007669"/>
    <property type="project" value="TreeGrafter"/>
</dbReference>
<keyword evidence="1" id="KW-0963">Cytoplasm</keyword>
<dbReference type="Proteomes" id="UP000498980">
    <property type="component" value="Unassembled WGS sequence"/>
</dbReference>
<dbReference type="SUPFAM" id="SSF53901">
    <property type="entry name" value="Thiolase-like"/>
    <property type="match status" value="1"/>
</dbReference>
<keyword evidence="8" id="KW-1185">Reference proteome</keyword>
<evidence type="ECO:0000313" key="9">
    <source>
        <dbReference type="Proteomes" id="UP000530403"/>
    </source>
</evidence>
<dbReference type="Pfam" id="PF08541">
    <property type="entry name" value="ACP_syn_III_C"/>
    <property type="match status" value="1"/>
</dbReference>
<dbReference type="CDD" id="cd00830">
    <property type="entry name" value="KAS_III"/>
    <property type="match status" value="1"/>
</dbReference>
<keyword evidence="3 7" id="KW-0012">Acyltransferase</keyword>
<dbReference type="Gene3D" id="3.40.47.10">
    <property type="match status" value="2"/>
</dbReference>
<evidence type="ECO:0000313" key="6">
    <source>
        <dbReference type="EMBL" id="GFM96923.1"/>
    </source>
</evidence>
<dbReference type="EMBL" id="BLWC01000001">
    <property type="protein sequence ID" value="GFM96923.1"/>
    <property type="molecule type" value="Genomic_DNA"/>
</dbReference>
<dbReference type="GO" id="GO:0006633">
    <property type="term" value="P:fatty acid biosynthetic process"/>
    <property type="evidence" value="ECO:0007669"/>
    <property type="project" value="InterPro"/>
</dbReference>
<comment type="caution">
    <text evidence="6">The sequence shown here is derived from an EMBL/GenBank/DDBJ whole genome shotgun (WGS) entry which is preliminary data.</text>
</comment>
<dbReference type="AlphaFoldDB" id="A0A7J0C4V3"/>
<evidence type="ECO:0000313" key="7">
    <source>
        <dbReference type="EMBL" id="NYE40626.1"/>
    </source>
</evidence>
<dbReference type="EMBL" id="JACCCF010000001">
    <property type="protein sequence ID" value="NYE40626.1"/>
    <property type="molecule type" value="Genomic_DNA"/>
</dbReference>
<dbReference type="InterPro" id="IPR013751">
    <property type="entry name" value="ACP_syn_III_N"/>
</dbReference>
<dbReference type="PANTHER" id="PTHR34069:SF3">
    <property type="entry name" value="ACYL-COA:ACYL-COA ALKYLTRANSFERASE"/>
    <property type="match status" value="1"/>
</dbReference>
<dbReference type="InterPro" id="IPR013747">
    <property type="entry name" value="ACP_syn_III_C"/>
</dbReference>
<dbReference type="GO" id="GO:0004315">
    <property type="term" value="F:3-oxoacyl-[acyl-carrier-protein] synthase activity"/>
    <property type="evidence" value="ECO:0007669"/>
    <property type="project" value="InterPro"/>
</dbReference>
<evidence type="ECO:0000313" key="8">
    <source>
        <dbReference type="Proteomes" id="UP000498980"/>
    </source>
</evidence>
<organism evidence="6 8">
    <name type="scientific">Streptomyces fulvorobeus</name>
    <dbReference type="NCBI Taxonomy" id="284028"/>
    <lineage>
        <taxon>Bacteria</taxon>
        <taxon>Bacillati</taxon>
        <taxon>Actinomycetota</taxon>
        <taxon>Actinomycetes</taxon>
        <taxon>Kitasatosporales</taxon>
        <taxon>Streptomycetaceae</taxon>
        <taxon>Streptomyces</taxon>
    </lineage>
</organism>
<dbReference type="Pfam" id="PF08545">
    <property type="entry name" value="ACP_syn_III"/>
    <property type="match status" value="1"/>
</dbReference>
<evidence type="ECO:0000259" key="4">
    <source>
        <dbReference type="Pfam" id="PF08541"/>
    </source>
</evidence>
<dbReference type="InterPro" id="IPR016039">
    <property type="entry name" value="Thiolase-like"/>
</dbReference>
<evidence type="ECO:0000256" key="3">
    <source>
        <dbReference type="ARBA" id="ARBA00023315"/>
    </source>
</evidence>
<feature type="domain" description="Beta-ketoacyl-[acyl-carrier-protein] synthase III C-terminal" evidence="4">
    <location>
        <begin position="242"/>
        <end position="331"/>
    </location>
</feature>
<evidence type="ECO:0000256" key="1">
    <source>
        <dbReference type="ARBA" id="ARBA00022490"/>
    </source>
</evidence>
<gene>
    <name evidence="6" type="primary">fabH_1</name>
    <name evidence="7" type="ORF">HEB29_001637</name>
    <name evidence="6" type="ORF">Sfulv_17340</name>
</gene>